<dbReference type="EMBL" id="MU003556">
    <property type="protein sequence ID" value="KAF2462958.1"/>
    <property type="molecule type" value="Genomic_DNA"/>
</dbReference>
<proteinExistence type="predicted"/>
<keyword evidence="2" id="KW-1185">Reference proteome</keyword>
<protein>
    <submittedName>
        <fullName evidence="1">C6 transcription factor-like protein</fullName>
    </submittedName>
</protein>
<evidence type="ECO:0000313" key="2">
    <source>
        <dbReference type="Proteomes" id="UP000799755"/>
    </source>
</evidence>
<name>A0ACB6Q7P9_9PLEO</name>
<sequence length="790" mass="87813">MSSQTSPNVPGQPGTRKVAIPRLQRPSQTAAVSRDRRRVPRACTACRSHKIRCSGDTPRCKHCEVSDRECIYILPRRDRLKIVTDRCVQMAGMLKEVKNRAGDEDGRIGDLLDAIEEDISELRNTSAPSNPDVDTDDAKAPMGPASGESLDALDAESHDLLEEDLTRDEQARATGFVGKASEVQWFRSIKLQLERTDDDLIRPATSPLSPSMRSKRRSSYSHGSTEQVSSFNFYLDSNSIDPDFFVDASELPPPDTAEHLLSCYMATVHNSFPILPRKAFENQFREYFSAVRTGSASRLGLKWQAILNLVFAIGAKYSHLVKSSWQTDERDHLIYQSRARAYGLSGVTLSSHPDVPKIQVLGLLSFYYLSVGQISRAWMMIGLALRFAYALGLHVRNEDPSASPMKKETLVRIWWSLFSLERLLSAITGRPSIIVDSNCSVPLPLAHPEDQHMDDIEAIDRPRNLQQTTPSPTIPNTPTSTSLDESKTPLGFGVMLANTGSYFKALVQMGIITQDVISTLYSAGTMIRTPEEIQQSTIELGQRIDEWILSLPPEFNFQTKWPDSDSQSQNFNRERMLLGWHFFSARILLTRPSLGGLGHGMKDPNVPDSFTRRMASTCIDAARATVDLLPDQPNPLFLYENGPWWCIVHNIMQALSVFLLGLSYSTPASSDNPGLLSYAKKLVRWLRVMQDPLAERASQMASSMLEAVAARLSLDLSDPWAGENMYPNLRNQATFGAAVPATLRSNMQIPFIGPVNMSGAGSSSIFALFDCSSEGRNGPIFENPFFGRPN</sequence>
<accession>A0ACB6Q7P9</accession>
<evidence type="ECO:0000313" key="1">
    <source>
        <dbReference type="EMBL" id="KAF2462958.1"/>
    </source>
</evidence>
<comment type="caution">
    <text evidence="1">The sequence shown here is derived from an EMBL/GenBank/DDBJ whole genome shotgun (WGS) entry which is preliminary data.</text>
</comment>
<dbReference type="Proteomes" id="UP000799755">
    <property type="component" value="Unassembled WGS sequence"/>
</dbReference>
<gene>
    <name evidence="1" type="ORF">BDR25DRAFT_117420</name>
</gene>
<reference evidence="1" key="1">
    <citation type="journal article" date="2020" name="Stud. Mycol.">
        <title>101 Dothideomycetes genomes: a test case for predicting lifestyles and emergence of pathogens.</title>
        <authorList>
            <person name="Haridas S."/>
            <person name="Albert R."/>
            <person name="Binder M."/>
            <person name="Bloem J."/>
            <person name="Labutti K."/>
            <person name="Salamov A."/>
            <person name="Andreopoulos B."/>
            <person name="Baker S."/>
            <person name="Barry K."/>
            <person name="Bills G."/>
            <person name="Bluhm B."/>
            <person name="Cannon C."/>
            <person name="Castanera R."/>
            <person name="Culley D."/>
            <person name="Daum C."/>
            <person name="Ezra D."/>
            <person name="Gonzalez J."/>
            <person name="Henrissat B."/>
            <person name="Kuo A."/>
            <person name="Liang C."/>
            <person name="Lipzen A."/>
            <person name="Lutzoni F."/>
            <person name="Magnuson J."/>
            <person name="Mondo S."/>
            <person name="Nolan M."/>
            <person name="Ohm R."/>
            <person name="Pangilinan J."/>
            <person name="Park H.-J."/>
            <person name="Ramirez L."/>
            <person name="Alfaro M."/>
            <person name="Sun H."/>
            <person name="Tritt A."/>
            <person name="Yoshinaga Y."/>
            <person name="Zwiers L.-H."/>
            <person name="Turgeon B."/>
            <person name="Goodwin S."/>
            <person name="Spatafora J."/>
            <person name="Crous P."/>
            <person name="Grigoriev I."/>
        </authorList>
    </citation>
    <scope>NUCLEOTIDE SEQUENCE</scope>
    <source>
        <strain evidence="1">ATCC 200398</strain>
    </source>
</reference>
<organism evidence="1 2">
    <name type="scientific">Lindgomyces ingoldianus</name>
    <dbReference type="NCBI Taxonomy" id="673940"/>
    <lineage>
        <taxon>Eukaryota</taxon>
        <taxon>Fungi</taxon>
        <taxon>Dikarya</taxon>
        <taxon>Ascomycota</taxon>
        <taxon>Pezizomycotina</taxon>
        <taxon>Dothideomycetes</taxon>
        <taxon>Pleosporomycetidae</taxon>
        <taxon>Pleosporales</taxon>
        <taxon>Lindgomycetaceae</taxon>
        <taxon>Lindgomyces</taxon>
    </lineage>
</organism>